<dbReference type="Proteomes" id="UP000076798">
    <property type="component" value="Unassembled WGS sequence"/>
</dbReference>
<gene>
    <name evidence="1" type="ORF">SISSUDRAFT_1055596</name>
</gene>
<name>A0A165XNC0_9AGAM</name>
<protein>
    <submittedName>
        <fullName evidence="1">Uncharacterized protein</fullName>
    </submittedName>
</protein>
<proteinExistence type="predicted"/>
<keyword evidence="2" id="KW-1185">Reference proteome</keyword>
<evidence type="ECO:0000313" key="2">
    <source>
        <dbReference type="Proteomes" id="UP000076798"/>
    </source>
</evidence>
<evidence type="ECO:0000313" key="1">
    <source>
        <dbReference type="EMBL" id="KZT32373.1"/>
    </source>
</evidence>
<dbReference type="EMBL" id="KV428342">
    <property type="protein sequence ID" value="KZT32373.1"/>
    <property type="molecule type" value="Genomic_DNA"/>
</dbReference>
<dbReference type="AlphaFoldDB" id="A0A165XNC0"/>
<reference evidence="1 2" key="1">
    <citation type="journal article" date="2016" name="Mol. Biol. Evol.">
        <title>Comparative Genomics of Early-Diverging Mushroom-Forming Fungi Provides Insights into the Origins of Lignocellulose Decay Capabilities.</title>
        <authorList>
            <person name="Nagy L.G."/>
            <person name="Riley R."/>
            <person name="Tritt A."/>
            <person name="Adam C."/>
            <person name="Daum C."/>
            <person name="Floudas D."/>
            <person name="Sun H."/>
            <person name="Yadav J.S."/>
            <person name="Pangilinan J."/>
            <person name="Larsson K.H."/>
            <person name="Matsuura K."/>
            <person name="Barry K."/>
            <person name="Labutti K."/>
            <person name="Kuo R."/>
            <person name="Ohm R.A."/>
            <person name="Bhattacharya S.S."/>
            <person name="Shirouzu T."/>
            <person name="Yoshinaga Y."/>
            <person name="Martin F.M."/>
            <person name="Grigoriev I.V."/>
            <person name="Hibbett D.S."/>
        </authorList>
    </citation>
    <scope>NUCLEOTIDE SEQUENCE [LARGE SCALE GENOMIC DNA]</scope>
    <source>
        <strain evidence="1 2">HHB10207 ss-3</strain>
    </source>
</reference>
<accession>A0A165XNC0</accession>
<organism evidence="1 2">
    <name type="scientific">Sistotremastrum suecicum HHB10207 ss-3</name>
    <dbReference type="NCBI Taxonomy" id="1314776"/>
    <lineage>
        <taxon>Eukaryota</taxon>
        <taxon>Fungi</taxon>
        <taxon>Dikarya</taxon>
        <taxon>Basidiomycota</taxon>
        <taxon>Agaricomycotina</taxon>
        <taxon>Agaricomycetes</taxon>
        <taxon>Sistotremastrales</taxon>
        <taxon>Sistotremastraceae</taxon>
        <taxon>Sistotremastrum</taxon>
    </lineage>
</organism>
<sequence>MPKSRSFSRNDAREYRVSLIATAALFIYLRGAHLRKQPLNHKEPHAAWECIMRLNSSAP</sequence>